<dbReference type="PANTHER" id="PTHR22916:SF3">
    <property type="entry name" value="UDP-GLCNAC:BETAGAL BETA-1,3-N-ACETYLGLUCOSAMINYLTRANSFERASE-LIKE PROTEIN 1"/>
    <property type="match status" value="1"/>
</dbReference>
<dbReference type="AlphaFoldDB" id="A0A1G6W932"/>
<keyword evidence="3" id="KW-0808">Transferase</keyword>
<dbReference type="GO" id="GO:0016758">
    <property type="term" value="F:hexosyltransferase activity"/>
    <property type="evidence" value="ECO:0007669"/>
    <property type="project" value="UniProtKB-ARBA"/>
</dbReference>
<gene>
    <name evidence="3" type="ORF">SAMN05216464_10296</name>
</gene>
<evidence type="ECO:0000313" key="4">
    <source>
        <dbReference type="Proteomes" id="UP000199072"/>
    </source>
</evidence>
<reference evidence="3 4" key="1">
    <citation type="submission" date="2016-10" db="EMBL/GenBank/DDBJ databases">
        <authorList>
            <person name="de Groot N.N."/>
        </authorList>
    </citation>
    <scope>NUCLEOTIDE SEQUENCE [LARGE SCALE GENOMIC DNA]</scope>
    <source>
        <strain evidence="3 4">47C3B</strain>
    </source>
</reference>
<dbReference type="STRING" id="1391627.SAMN05216464_10296"/>
<dbReference type="SUPFAM" id="SSF53448">
    <property type="entry name" value="Nucleotide-diphospho-sugar transferases"/>
    <property type="match status" value="1"/>
</dbReference>
<keyword evidence="1" id="KW-0812">Transmembrane</keyword>
<organism evidence="3 4">
    <name type="scientific">Mucilaginibacter pineti</name>
    <dbReference type="NCBI Taxonomy" id="1391627"/>
    <lineage>
        <taxon>Bacteria</taxon>
        <taxon>Pseudomonadati</taxon>
        <taxon>Bacteroidota</taxon>
        <taxon>Sphingobacteriia</taxon>
        <taxon>Sphingobacteriales</taxon>
        <taxon>Sphingobacteriaceae</taxon>
        <taxon>Mucilaginibacter</taxon>
    </lineage>
</organism>
<dbReference type="PANTHER" id="PTHR22916">
    <property type="entry name" value="GLYCOSYLTRANSFERASE"/>
    <property type="match status" value="1"/>
</dbReference>
<dbReference type="Gene3D" id="3.90.550.10">
    <property type="entry name" value="Spore Coat Polysaccharide Biosynthesis Protein SpsA, Chain A"/>
    <property type="match status" value="1"/>
</dbReference>
<dbReference type="Pfam" id="PF00535">
    <property type="entry name" value="Glycos_transf_2"/>
    <property type="match status" value="1"/>
</dbReference>
<sequence>MKSNAEITIITPVWNGLPYLRECVESVIKQKFQNWEMIISDDGSNDGTRDYLDTISDSRIKVFKQEKNQGIFGNLNFTFSKAQAPVCQILCQDDYMINDDSLDTIVNYWKNASPDIGLVRFNHTYNLKYSLTAYQQKVIPAVIESKNSDVLFYAFGNILGNLSNVAVRTSIVEESGFFNGAYPYAGDYEFWIRAGRKFNIGIQNESVIFVRRHEGTASVSLNRKGELLSQKSAIVSELFNNISNQYRDVNFILKLHGTINYDALQRDTAVRLWLKGKADYIKELDRISINSIYIFSGFFRWLVFFLSIGGRFGRVTIAKRLLKSTLEK</sequence>
<dbReference type="EMBL" id="FNAI01000002">
    <property type="protein sequence ID" value="SDD62203.1"/>
    <property type="molecule type" value="Genomic_DNA"/>
</dbReference>
<dbReference type="InterPro" id="IPR029044">
    <property type="entry name" value="Nucleotide-diphossugar_trans"/>
</dbReference>
<proteinExistence type="predicted"/>
<protein>
    <submittedName>
        <fullName evidence="3">Glycosyltransferase involved in cell wall bisynthesis</fullName>
    </submittedName>
</protein>
<evidence type="ECO:0000256" key="1">
    <source>
        <dbReference type="SAM" id="Phobius"/>
    </source>
</evidence>
<keyword evidence="1" id="KW-0472">Membrane</keyword>
<keyword evidence="1" id="KW-1133">Transmembrane helix</keyword>
<feature type="domain" description="Glycosyltransferase 2-like" evidence="2">
    <location>
        <begin position="8"/>
        <end position="121"/>
    </location>
</feature>
<dbReference type="Proteomes" id="UP000199072">
    <property type="component" value="Unassembled WGS sequence"/>
</dbReference>
<dbReference type="RefSeq" id="WP_091145404.1">
    <property type="nucleotide sequence ID" value="NZ_FNAI01000002.1"/>
</dbReference>
<name>A0A1G6W932_9SPHI</name>
<dbReference type="InterPro" id="IPR001173">
    <property type="entry name" value="Glyco_trans_2-like"/>
</dbReference>
<evidence type="ECO:0000259" key="2">
    <source>
        <dbReference type="Pfam" id="PF00535"/>
    </source>
</evidence>
<dbReference type="OrthoDB" id="9815829at2"/>
<keyword evidence="4" id="KW-1185">Reference proteome</keyword>
<feature type="transmembrane region" description="Helical" evidence="1">
    <location>
        <begin position="292"/>
        <end position="313"/>
    </location>
</feature>
<accession>A0A1G6W932</accession>
<evidence type="ECO:0000313" key="3">
    <source>
        <dbReference type="EMBL" id="SDD62203.1"/>
    </source>
</evidence>